<dbReference type="Proteomes" id="UP000197138">
    <property type="component" value="Unassembled WGS sequence"/>
</dbReference>
<keyword evidence="11" id="KW-0812">Transmembrane</keyword>
<keyword evidence="16" id="KW-1185">Reference proteome</keyword>
<dbReference type="PROSITE" id="PS50089">
    <property type="entry name" value="ZF_RING_2"/>
    <property type="match status" value="1"/>
</dbReference>
<dbReference type="InterPro" id="IPR013083">
    <property type="entry name" value="Znf_RING/FYVE/PHD"/>
</dbReference>
<dbReference type="InterPro" id="IPR001841">
    <property type="entry name" value="Znf_RING"/>
</dbReference>
<evidence type="ECO:0000313" key="14">
    <source>
        <dbReference type="EMBL" id="PKI78800.1"/>
    </source>
</evidence>
<reference evidence="13" key="2">
    <citation type="submission" date="2017-06" db="EMBL/GenBank/DDBJ databases">
        <title>The pomegranate genome and the genomics of punicalagin biosynthesis.</title>
        <authorList>
            <person name="Xu C."/>
        </authorList>
    </citation>
    <scope>NUCLEOTIDE SEQUENCE [LARGE SCALE GENOMIC DNA]</scope>
    <source>
        <tissue evidence="13">Fresh leaf</tissue>
    </source>
</reference>
<name>A0A218W9Q2_PUNGR</name>
<keyword evidence="7" id="KW-0862">Zinc</keyword>
<evidence type="ECO:0000313" key="13">
    <source>
        <dbReference type="EMBL" id="OWM68941.1"/>
    </source>
</evidence>
<evidence type="ECO:0000256" key="7">
    <source>
        <dbReference type="ARBA" id="ARBA00022833"/>
    </source>
</evidence>
<keyword evidence="6" id="KW-0833">Ubl conjugation pathway</keyword>
<evidence type="ECO:0000256" key="10">
    <source>
        <dbReference type="SAM" id="MobiDB-lite"/>
    </source>
</evidence>
<keyword evidence="5 9" id="KW-0863">Zinc-finger</keyword>
<dbReference type="GO" id="GO:0061630">
    <property type="term" value="F:ubiquitin protein ligase activity"/>
    <property type="evidence" value="ECO:0007669"/>
    <property type="project" value="UniProtKB-EC"/>
</dbReference>
<reference evidence="14 16" key="3">
    <citation type="submission" date="2017-11" db="EMBL/GenBank/DDBJ databases">
        <title>De-novo sequencing of pomegranate (Punica granatum L.) genome.</title>
        <authorList>
            <person name="Akparov Z."/>
            <person name="Amiraslanov A."/>
            <person name="Hajiyeva S."/>
            <person name="Abbasov M."/>
            <person name="Kaur K."/>
            <person name="Hamwieh A."/>
            <person name="Solovyev V."/>
            <person name="Salamov A."/>
            <person name="Braich B."/>
            <person name="Kosarev P."/>
            <person name="Mahmoud A."/>
            <person name="Hajiyev E."/>
            <person name="Babayeva S."/>
            <person name="Izzatullayeva V."/>
            <person name="Mammadov A."/>
            <person name="Mammadov A."/>
            <person name="Sharifova S."/>
            <person name="Ojaghi J."/>
            <person name="Eynullazada K."/>
            <person name="Bayramov B."/>
            <person name="Abdulazimova A."/>
            <person name="Shahmuradov I."/>
        </authorList>
    </citation>
    <scope>NUCLEOTIDE SEQUENCE [LARGE SCALE GENOMIC DNA]</scope>
    <source>
        <strain evidence="14">AG2017</strain>
        <strain evidence="16">cv. AG2017</strain>
        <tissue evidence="14">Leaf</tissue>
    </source>
</reference>
<evidence type="ECO:0000256" key="6">
    <source>
        <dbReference type="ARBA" id="ARBA00022786"/>
    </source>
</evidence>
<keyword evidence="11" id="KW-0472">Membrane</keyword>
<dbReference type="SUPFAM" id="SSF57850">
    <property type="entry name" value="RING/U-box"/>
    <property type="match status" value="1"/>
</dbReference>
<feature type="compositionally biased region" description="Pro residues" evidence="10">
    <location>
        <begin position="61"/>
        <end position="71"/>
    </location>
</feature>
<sequence length="296" mass="32149">METRPCQHRRCRILLYHDSAPYTTSIPPSPPILFPRHSSSLPPFGSPGGAATTTSRHTLRQPPPLTRPLPLAPDPPFDSSVALTILILLGALFFMGFFSIYIRRFADADDTGLSIARGRRRHLRVLAPSRSRRPPSGGPSRWVAGKGVDPAVIRALPTYAYDGSAKYQVDCPVCLSEFVEAETVKVIPHCEHVFHVHCIDQWLQSHESCPVCRATQLLEVARPSYVADQVPDACPTGINVVAQGTSAAVEVDTCAESGAREASRAIMKCSSWSDLGRGGGDSVGGRQATMYRTLSF</sequence>
<evidence type="ECO:0000256" key="8">
    <source>
        <dbReference type="ARBA" id="ARBA00024209"/>
    </source>
</evidence>
<evidence type="ECO:0000259" key="12">
    <source>
        <dbReference type="PROSITE" id="PS50089"/>
    </source>
</evidence>
<comment type="caution">
    <text evidence="13">The sequence shown here is derived from an EMBL/GenBank/DDBJ whole genome shotgun (WGS) entry which is preliminary data.</text>
</comment>
<dbReference type="OrthoDB" id="8062037at2759"/>
<keyword evidence="11" id="KW-1133">Transmembrane helix</keyword>
<comment type="pathway">
    <text evidence="2">Protein modification; protein ubiquitination.</text>
</comment>
<dbReference type="Proteomes" id="UP000233551">
    <property type="component" value="Unassembled WGS sequence"/>
</dbReference>
<dbReference type="PANTHER" id="PTHR14155:SF592">
    <property type="entry name" value="RING-H2 FINGER PROTEIN ATL57"/>
    <property type="match status" value="1"/>
</dbReference>
<feature type="transmembrane region" description="Helical" evidence="11">
    <location>
        <begin position="81"/>
        <end position="102"/>
    </location>
</feature>
<dbReference type="EMBL" id="MTKT01004939">
    <property type="protein sequence ID" value="OWM68941.1"/>
    <property type="molecule type" value="Genomic_DNA"/>
</dbReference>
<protein>
    <recommendedName>
        <fullName evidence="3">RING-type E3 ubiquitin transferase</fullName>
        <ecNumber evidence="3">2.3.2.27</ecNumber>
    </recommendedName>
</protein>
<evidence type="ECO:0000256" key="11">
    <source>
        <dbReference type="SAM" id="Phobius"/>
    </source>
</evidence>
<keyword evidence="4" id="KW-0479">Metal-binding</keyword>
<evidence type="ECO:0000256" key="4">
    <source>
        <dbReference type="ARBA" id="ARBA00022723"/>
    </source>
</evidence>
<evidence type="ECO:0000256" key="1">
    <source>
        <dbReference type="ARBA" id="ARBA00000900"/>
    </source>
</evidence>
<evidence type="ECO:0000256" key="2">
    <source>
        <dbReference type="ARBA" id="ARBA00004906"/>
    </source>
</evidence>
<dbReference type="Gene3D" id="3.30.40.10">
    <property type="entry name" value="Zinc/RING finger domain, C3HC4 (zinc finger)"/>
    <property type="match status" value="1"/>
</dbReference>
<dbReference type="AlphaFoldDB" id="A0A218W9Q2"/>
<dbReference type="InterPro" id="IPR053238">
    <property type="entry name" value="RING-H2_zinc_finger"/>
</dbReference>
<dbReference type="CDD" id="cd16461">
    <property type="entry name" value="RING-H2_EL5-like"/>
    <property type="match status" value="1"/>
</dbReference>
<evidence type="ECO:0000313" key="15">
    <source>
        <dbReference type="Proteomes" id="UP000197138"/>
    </source>
</evidence>
<dbReference type="STRING" id="22663.A0A218W9Q2"/>
<dbReference type="SMART" id="SM00184">
    <property type="entry name" value="RING"/>
    <property type="match status" value="1"/>
</dbReference>
<organism evidence="13 15">
    <name type="scientific">Punica granatum</name>
    <name type="common">Pomegranate</name>
    <dbReference type="NCBI Taxonomy" id="22663"/>
    <lineage>
        <taxon>Eukaryota</taxon>
        <taxon>Viridiplantae</taxon>
        <taxon>Streptophyta</taxon>
        <taxon>Embryophyta</taxon>
        <taxon>Tracheophyta</taxon>
        <taxon>Spermatophyta</taxon>
        <taxon>Magnoliopsida</taxon>
        <taxon>eudicotyledons</taxon>
        <taxon>Gunneridae</taxon>
        <taxon>Pentapetalae</taxon>
        <taxon>rosids</taxon>
        <taxon>malvids</taxon>
        <taxon>Myrtales</taxon>
        <taxon>Lythraceae</taxon>
        <taxon>Punica</taxon>
    </lineage>
</organism>
<feature type="region of interest" description="Disordered" evidence="10">
    <location>
        <begin position="43"/>
        <end position="71"/>
    </location>
</feature>
<gene>
    <name evidence="13" type="ORF">CDL15_Pgr025128</name>
    <name evidence="14" type="ORF">CRG98_000867</name>
</gene>
<dbReference type="EC" id="2.3.2.27" evidence="3"/>
<dbReference type="EMBL" id="PGOL01000036">
    <property type="protein sequence ID" value="PKI78800.1"/>
    <property type="molecule type" value="Genomic_DNA"/>
</dbReference>
<dbReference type="GO" id="GO:0008270">
    <property type="term" value="F:zinc ion binding"/>
    <property type="evidence" value="ECO:0007669"/>
    <property type="project" value="UniProtKB-KW"/>
</dbReference>
<comment type="catalytic activity">
    <reaction evidence="1">
        <text>S-ubiquitinyl-[E2 ubiquitin-conjugating enzyme]-L-cysteine + [acceptor protein]-L-lysine = [E2 ubiquitin-conjugating enzyme]-L-cysteine + N(6)-ubiquitinyl-[acceptor protein]-L-lysine.</text>
        <dbReference type="EC" id="2.3.2.27"/>
    </reaction>
</comment>
<evidence type="ECO:0000313" key="16">
    <source>
        <dbReference type="Proteomes" id="UP000233551"/>
    </source>
</evidence>
<feature type="domain" description="RING-type" evidence="12">
    <location>
        <begin position="171"/>
        <end position="213"/>
    </location>
</feature>
<dbReference type="PANTHER" id="PTHR14155">
    <property type="entry name" value="RING FINGER DOMAIN-CONTAINING"/>
    <property type="match status" value="1"/>
</dbReference>
<evidence type="ECO:0000256" key="3">
    <source>
        <dbReference type="ARBA" id="ARBA00012483"/>
    </source>
</evidence>
<evidence type="ECO:0000256" key="9">
    <source>
        <dbReference type="PROSITE-ProRule" id="PRU00175"/>
    </source>
</evidence>
<evidence type="ECO:0000256" key="5">
    <source>
        <dbReference type="ARBA" id="ARBA00022771"/>
    </source>
</evidence>
<proteinExistence type="inferred from homology"/>
<accession>A0A218W9Q2</accession>
<dbReference type="Pfam" id="PF13639">
    <property type="entry name" value="zf-RING_2"/>
    <property type="match status" value="1"/>
</dbReference>
<reference evidence="15" key="1">
    <citation type="journal article" date="2017" name="Plant J.">
        <title>The pomegranate (Punica granatum L.) genome and the genomics of punicalagin biosynthesis.</title>
        <authorList>
            <person name="Qin G."/>
            <person name="Xu C."/>
            <person name="Ming R."/>
            <person name="Tang H."/>
            <person name="Guyot R."/>
            <person name="Kramer E.M."/>
            <person name="Hu Y."/>
            <person name="Yi X."/>
            <person name="Qi Y."/>
            <person name="Xu X."/>
            <person name="Gao Z."/>
            <person name="Pan H."/>
            <person name="Jian J."/>
            <person name="Tian Y."/>
            <person name="Yue Z."/>
            <person name="Xu Y."/>
        </authorList>
    </citation>
    <scope>NUCLEOTIDE SEQUENCE [LARGE SCALE GENOMIC DNA]</scope>
    <source>
        <strain evidence="15">cv. Dabenzi</strain>
    </source>
</reference>
<dbReference type="GeneID" id="116210080"/>
<comment type="similarity">
    <text evidence="8">Belongs to the RING-type zinc finger family. ATL subfamily.</text>
</comment>